<evidence type="ECO:0000259" key="10">
    <source>
        <dbReference type="Pfam" id="PF00697"/>
    </source>
</evidence>
<dbReference type="GO" id="GO:0000162">
    <property type="term" value="P:L-tryptophan biosynthetic process"/>
    <property type="evidence" value="ECO:0007669"/>
    <property type="project" value="UniProtKB-UniRule"/>
</dbReference>
<dbReference type="EMBL" id="RDSM01000001">
    <property type="protein sequence ID" value="RXH58691.1"/>
    <property type="molecule type" value="Genomic_DNA"/>
</dbReference>
<dbReference type="Gene3D" id="3.20.20.70">
    <property type="entry name" value="Aldolase class I"/>
    <property type="match status" value="1"/>
</dbReference>
<comment type="catalytic activity">
    <reaction evidence="1 9">
        <text>N-(5-phospho-beta-D-ribosyl)anthranilate = 1-(2-carboxyphenylamino)-1-deoxy-D-ribulose 5-phosphate</text>
        <dbReference type="Rhea" id="RHEA:21540"/>
        <dbReference type="ChEBI" id="CHEBI:18277"/>
        <dbReference type="ChEBI" id="CHEBI:58613"/>
        <dbReference type="EC" id="5.3.1.24"/>
    </reaction>
</comment>
<evidence type="ECO:0000256" key="8">
    <source>
        <dbReference type="ARBA" id="ARBA00023235"/>
    </source>
</evidence>
<evidence type="ECO:0000256" key="4">
    <source>
        <dbReference type="ARBA" id="ARBA00022272"/>
    </source>
</evidence>
<comment type="similarity">
    <text evidence="9">Belongs to the TrpF family.</text>
</comment>
<comment type="pathway">
    <text evidence="2 9">Amino-acid biosynthesis; L-tryptophan biosynthesis; L-tryptophan from chorismate: step 3/5.</text>
</comment>
<evidence type="ECO:0000256" key="9">
    <source>
        <dbReference type="HAMAP-Rule" id="MF_00135"/>
    </source>
</evidence>
<dbReference type="AlphaFoldDB" id="A0A4Q0TAL6"/>
<evidence type="ECO:0000256" key="7">
    <source>
        <dbReference type="ARBA" id="ARBA00023141"/>
    </source>
</evidence>
<reference evidence="12" key="2">
    <citation type="submission" date="2019-02" db="EMBL/GenBank/DDBJ databases">
        <title>Granulicella sibirica sp. nov., a psychrotolerant acidobacterium isolated from an organic soil layer in forested tundra, West Siberia.</title>
        <authorList>
            <person name="Oshkin I.Y."/>
            <person name="Kulichevskaya I.S."/>
            <person name="Rijpstra W.I.C."/>
            <person name="Sinninghe Damste J.S."/>
            <person name="Rakitin A.L."/>
            <person name="Ravin N.V."/>
            <person name="Dedysh S.N."/>
        </authorList>
    </citation>
    <scope>NUCLEOTIDE SEQUENCE [LARGE SCALE GENOMIC DNA]</scope>
    <source>
        <strain evidence="12">AF10</strain>
    </source>
</reference>
<dbReference type="RefSeq" id="WP_128912643.1">
    <property type="nucleotide sequence ID" value="NZ_RDSM01000001.1"/>
</dbReference>
<evidence type="ECO:0000256" key="2">
    <source>
        <dbReference type="ARBA" id="ARBA00004664"/>
    </source>
</evidence>
<keyword evidence="5 9" id="KW-0028">Amino-acid biosynthesis</keyword>
<dbReference type="InterPro" id="IPR013785">
    <property type="entry name" value="Aldolase_TIM"/>
</dbReference>
<accession>A0A4Q0TAL6</accession>
<comment type="caution">
    <text evidence="11">The sequence shown here is derived from an EMBL/GenBank/DDBJ whole genome shotgun (WGS) entry which is preliminary data.</text>
</comment>
<dbReference type="InterPro" id="IPR044643">
    <property type="entry name" value="TrpF_fam"/>
</dbReference>
<gene>
    <name evidence="9" type="primary">trpF</name>
    <name evidence="11" type="ORF">GRAN_2001</name>
</gene>
<name>A0A4Q0TAL6_9BACT</name>
<dbReference type="PANTHER" id="PTHR42894">
    <property type="entry name" value="N-(5'-PHOSPHORIBOSYL)ANTHRANILATE ISOMERASE"/>
    <property type="match status" value="1"/>
</dbReference>
<dbReference type="UniPathway" id="UPA00035">
    <property type="reaction ID" value="UER00042"/>
</dbReference>
<dbReference type="Proteomes" id="UP000289437">
    <property type="component" value="Unassembled WGS sequence"/>
</dbReference>
<dbReference type="SUPFAM" id="SSF51366">
    <property type="entry name" value="Ribulose-phoshate binding barrel"/>
    <property type="match status" value="1"/>
</dbReference>
<dbReference type="Pfam" id="PF00697">
    <property type="entry name" value="PRAI"/>
    <property type="match status" value="1"/>
</dbReference>
<feature type="domain" description="N-(5'phosphoribosyl) anthranilate isomerase (PRAI)" evidence="10">
    <location>
        <begin position="3"/>
        <end position="216"/>
    </location>
</feature>
<keyword evidence="8 9" id="KW-0413">Isomerase</keyword>
<protein>
    <recommendedName>
        <fullName evidence="4 9">N-(5'-phosphoribosyl)anthranilate isomerase</fullName>
        <shortName evidence="9">PRAI</shortName>
        <ecNumber evidence="3 9">5.3.1.24</ecNumber>
    </recommendedName>
</protein>
<dbReference type="InterPro" id="IPR001240">
    <property type="entry name" value="PRAI_dom"/>
</dbReference>
<dbReference type="InterPro" id="IPR011060">
    <property type="entry name" value="RibuloseP-bd_barrel"/>
</dbReference>
<dbReference type="GO" id="GO:0004640">
    <property type="term" value="F:phosphoribosylanthranilate isomerase activity"/>
    <property type="evidence" value="ECO:0007669"/>
    <property type="project" value="UniProtKB-UniRule"/>
</dbReference>
<evidence type="ECO:0000256" key="6">
    <source>
        <dbReference type="ARBA" id="ARBA00022822"/>
    </source>
</evidence>
<dbReference type="CDD" id="cd00405">
    <property type="entry name" value="PRAI"/>
    <property type="match status" value="1"/>
</dbReference>
<reference evidence="11 12" key="1">
    <citation type="submission" date="2018-11" db="EMBL/GenBank/DDBJ databases">
        <authorList>
            <person name="Mardanov A.V."/>
            <person name="Ravin N.V."/>
            <person name="Dedysh S.N."/>
        </authorList>
    </citation>
    <scope>NUCLEOTIDE SEQUENCE [LARGE SCALE GENOMIC DNA]</scope>
    <source>
        <strain evidence="11 12">AF10</strain>
    </source>
</reference>
<keyword evidence="12" id="KW-1185">Reference proteome</keyword>
<dbReference type="PANTHER" id="PTHR42894:SF1">
    <property type="entry name" value="N-(5'-PHOSPHORIBOSYL)ANTHRANILATE ISOMERASE"/>
    <property type="match status" value="1"/>
</dbReference>
<dbReference type="HAMAP" id="MF_00135">
    <property type="entry name" value="PRAI"/>
    <property type="match status" value="1"/>
</dbReference>
<evidence type="ECO:0000256" key="5">
    <source>
        <dbReference type="ARBA" id="ARBA00022605"/>
    </source>
</evidence>
<evidence type="ECO:0000313" key="11">
    <source>
        <dbReference type="EMBL" id="RXH58691.1"/>
    </source>
</evidence>
<dbReference type="EC" id="5.3.1.24" evidence="3 9"/>
<proteinExistence type="inferred from homology"/>
<evidence type="ECO:0000313" key="12">
    <source>
        <dbReference type="Proteomes" id="UP000289437"/>
    </source>
</evidence>
<evidence type="ECO:0000256" key="1">
    <source>
        <dbReference type="ARBA" id="ARBA00001164"/>
    </source>
</evidence>
<evidence type="ECO:0000256" key="3">
    <source>
        <dbReference type="ARBA" id="ARBA00012572"/>
    </source>
</evidence>
<keyword evidence="6 9" id="KW-0822">Tryptophan biosynthesis</keyword>
<dbReference type="OrthoDB" id="9786954at2"/>
<keyword evidence="7 9" id="KW-0057">Aromatic amino acid biosynthesis</keyword>
<organism evidence="11 12">
    <name type="scientific">Granulicella sibirica</name>
    <dbReference type="NCBI Taxonomy" id="2479048"/>
    <lineage>
        <taxon>Bacteria</taxon>
        <taxon>Pseudomonadati</taxon>
        <taxon>Acidobacteriota</taxon>
        <taxon>Terriglobia</taxon>
        <taxon>Terriglobales</taxon>
        <taxon>Acidobacteriaceae</taxon>
        <taxon>Granulicella</taxon>
    </lineage>
</organism>
<sequence>MWVKICGNTSLKDAQAAVDLGADAIGFVFAPSSRQMTPEAVRVITERLTGKPECFGVFQTMNFAEIRDAVRTAGLTGVQLHGGVSIDLIAALRKEFSPSLSITQTLHWDINGSPEAANQLSRLVHDLRETGQVNRILIDSKVGKALGGTGRTFDWNAAQQLFRDAGEIEMIAAGGLNPENVGEAVQRLRPFGVDVSSGVESEPGRKDPERLRLFIERARAAGENPAS</sequence>